<keyword evidence="1 5" id="KW-0597">Phosphoprotein</keyword>
<accession>A0ABW2W5M1</accession>
<evidence type="ECO:0000256" key="1">
    <source>
        <dbReference type="ARBA" id="ARBA00022553"/>
    </source>
</evidence>
<dbReference type="PANTHER" id="PTHR43214">
    <property type="entry name" value="TWO-COMPONENT RESPONSE REGULATOR"/>
    <property type="match status" value="1"/>
</dbReference>
<comment type="caution">
    <text evidence="8">The sequence shown here is derived from an EMBL/GenBank/DDBJ whole genome shotgun (WGS) entry which is preliminary data.</text>
</comment>
<dbReference type="InterPro" id="IPR000792">
    <property type="entry name" value="Tscrpt_reg_LuxR_C"/>
</dbReference>
<dbReference type="EMBL" id="JBHTEB010000001">
    <property type="protein sequence ID" value="MFD0312839.1"/>
    <property type="molecule type" value="Genomic_DNA"/>
</dbReference>
<dbReference type="PRINTS" id="PR00038">
    <property type="entry name" value="HTHLUXR"/>
</dbReference>
<dbReference type="PROSITE" id="PS00622">
    <property type="entry name" value="HTH_LUXR_1"/>
    <property type="match status" value="1"/>
</dbReference>
<keyword evidence="3" id="KW-0238">DNA-binding</keyword>
<name>A0ABW2W5M1_9ACTN</name>
<dbReference type="InterPro" id="IPR001789">
    <property type="entry name" value="Sig_transdc_resp-reg_receiver"/>
</dbReference>
<evidence type="ECO:0000259" key="6">
    <source>
        <dbReference type="PROSITE" id="PS50043"/>
    </source>
</evidence>
<evidence type="ECO:0000259" key="7">
    <source>
        <dbReference type="PROSITE" id="PS50110"/>
    </source>
</evidence>
<evidence type="ECO:0000313" key="9">
    <source>
        <dbReference type="Proteomes" id="UP001597023"/>
    </source>
</evidence>
<protein>
    <submittedName>
        <fullName evidence="8">Response regulator</fullName>
    </submittedName>
</protein>
<dbReference type="InterPro" id="IPR058245">
    <property type="entry name" value="NreC/VraR/RcsB-like_REC"/>
</dbReference>
<gene>
    <name evidence="8" type="ORF">ACFQZ6_01050</name>
</gene>
<feature type="domain" description="Response regulatory" evidence="7">
    <location>
        <begin position="5"/>
        <end position="121"/>
    </location>
</feature>
<reference evidence="9" key="1">
    <citation type="journal article" date="2019" name="Int. J. Syst. Evol. Microbiol.">
        <title>The Global Catalogue of Microorganisms (GCM) 10K type strain sequencing project: providing services to taxonomists for standard genome sequencing and annotation.</title>
        <authorList>
            <consortium name="The Broad Institute Genomics Platform"/>
            <consortium name="The Broad Institute Genome Sequencing Center for Infectious Disease"/>
            <person name="Wu L."/>
            <person name="Ma J."/>
        </authorList>
    </citation>
    <scope>NUCLEOTIDE SEQUENCE [LARGE SCALE GENOMIC DNA]</scope>
    <source>
        <strain evidence="9">CGMCC 4.7400</strain>
    </source>
</reference>
<dbReference type="InterPro" id="IPR016032">
    <property type="entry name" value="Sig_transdc_resp-reg_C-effctor"/>
</dbReference>
<proteinExistence type="predicted"/>
<feature type="domain" description="HTH luxR-type" evidence="6">
    <location>
        <begin position="150"/>
        <end position="215"/>
    </location>
</feature>
<dbReference type="Proteomes" id="UP001597023">
    <property type="component" value="Unassembled WGS sequence"/>
</dbReference>
<dbReference type="Pfam" id="PF00196">
    <property type="entry name" value="GerE"/>
    <property type="match status" value="1"/>
</dbReference>
<keyword evidence="2" id="KW-0805">Transcription regulation</keyword>
<dbReference type="SUPFAM" id="SSF46894">
    <property type="entry name" value="C-terminal effector domain of the bipartite response regulators"/>
    <property type="match status" value="1"/>
</dbReference>
<dbReference type="RefSeq" id="WP_381604422.1">
    <property type="nucleotide sequence ID" value="NZ_JBHTEB010000001.1"/>
</dbReference>
<evidence type="ECO:0000256" key="2">
    <source>
        <dbReference type="ARBA" id="ARBA00023015"/>
    </source>
</evidence>
<keyword evidence="9" id="KW-1185">Reference proteome</keyword>
<sequence length="228" mass="24625">MGSISVLLADDQPMIRTGFRYILEAEPDIDVVGEAADGQQAVEETRRLSPDVVLMDIRMPGMDGVEATRLIAGSGLPSRVIILTTFDLDEHVVDALRAGASSFLVKDGPADSLVAAIRTVTAGEAVLAPRVTRRLLDRFARLPSETPPAVPPRLDTLTGRELDVLRTLARGLSNAEIAAELKIGETTVKTHIAHILEKFHLRDRVQAVILAYDTGLVTPRTINPPEPS</sequence>
<dbReference type="Gene3D" id="3.40.50.2300">
    <property type="match status" value="1"/>
</dbReference>
<dbReference type="PANTHER" id="PTHR43214:SF24">
    <property type="entry name" value="TRANSCRIPTIONAL REGULATORY PROTEIN NARL-RELATED"/>
    <property type="match status" value="1"/>
</dbReference>
<dbReference type="SUPFAM" id="SSF52172">
    <property type="entry name" value="CheY-like"/>
    <property type="match status" value="1"/>
</dbReference>
<keyword evidence="4" id="KW-0804">Transcription</keyword>
<dbReference type="PROSITE" id="PS50110">
    <property type="entry name" value="RESPONSE_REGULATORY"/>
    <property type="match status" value="1"/>
</dbReference>
<evidence type="ECO:0000256" key="4">
    <source>
        <dbReference type="ARBA" id="ARBA00023163"/>
    </source>
</evidence>
<dbReference type="PROSITE" id="PS50043">
    <property type="entry name" value="HTH_LUXR_2"/>
    <property type="match status" value="1"/>
</dbReference>
<dbReference type="Pfam" id="PF00072">
    <property type="entry name" value="Response_reg"/>
    <property type="match status" value="1"/>
</dbReference>
<evidence type="ECO:0000313" key="8">
    <source>
        <dbReference type="EMBL" id="MFD0312839.1"/>
    </source>
</evidence>
<dbReference type="InterPro" id="IPR039420">
    <property type="entry name" value="WalR-like"/>
</dbReference>
<dbReference type="SMART" id="SM00421">
    <property type="entry name" value="HTH_LUXR"/>
    <property type="match status" value="1"/>
</dbReference>
<evidence type="ECO:0000256" key="5">
    <source>
        <dbReference type="PROSITE-ProRule" id="PRU00169"/>
    </source>
</evidence>
<evidence type="ECO:0000256" key="3">
    <source>
        <dbReference type="ARBA" id="ARBA00023125"/>
    </source>
</evidence>
<feature type="modified residue" description="4-aspartylphosphate" evidence="5">
    <location>
        <position position="56"/>
    </location>
</feature>
<dbReference type="CDD" id="cd06170">
    <property type="entry name" value="LuxR_C_like"/>
    <property type="match status" value="1"/>
</dbReference>
<dbReference type="InterPro" id="IPR011006">
    <property type="entry name" value="CheY-like_superfamily"/>
</dbReference>
<organism evidence="8 9">
    <name type="scientific">Streptomyces flavalbus</name>
    <dbReference type="NCBI Taxonomy" id="2665155"/>
    <lineage>
        <taxon>Bacteria</taxon>
        <taxon>Bacillati</taxon>
        <taxon>Actinomycetota</taxon>
        <taxon>Actinomycetes</taxon>
        <taxon>Kitasatosporales</taxon>
        <taxon>Streptomycetaceae</taxon>
        <taxon>Streptomyces</taxon>
    </lineage>
</organism>
<dbReference type="SMART" id="SM00448">
    <property type="entry name" value="REC"/>
    <property type="match status" value="1"/>
</dbReference>
<dbReference type="CDD" id="cd17535">
    <property type="entry name" value="REC_NarL-like"/>
    <property type="match status" value="1"/>
</dbReference>